<feature type="compositionally biased region" description="Polar residues" evidence="1">
    <location>
        <begin position="446"/>
        <end position="459"/>
    </location>
</feature>
<comment type="caution">
    <text evidence="2">The sequence shown here is derived from an EMBL/GenBank/DDBJ whole genome shotgun (WGS) entry which is preliminary data.</text>
</comment>
<evidence type="ECO:0008006" key="4">
    <source>
        <dbReference type="Google" id="ProtNLM"/>
    </source>
</evidence>
<reference evidence="2 3" key="1">
    <citation type="submission" date="2019-08" db="EMBL/GenBank/DDBJ databases">
        <title>Bacillus genomes from the desert of Cuatro Cienegas, Coahuila.</title>
        <authorList>
            <person name="Olmedo-Alvarez G."/>
        </authorList>
    </citation>
    <scope>NUCLEOTIDE SEQUENCE [LARGE SCALE GENOMIC DNA]</scope>
    <source>
        <strain evidence="2 3">CH40_1T</strain>
    </source>
</reference>
<feature type="compositionally biased region" description="Acidic residues" evidence="1">
    <location>
        <begin position="382"/>
        <end position="391"/>
    </location>
</feature>
<dbReference type="AlphaFoldDB" id="A0A5D4KJ16"/>
<evidence type="ECO:0000256" key="1">
    <source>
        <dbReference type="SAM" id="MobiDB-lite"/>
    </source>
</evidence>
<feature type="region of interest" description="Disordered" evidence="1">
    <location>
        <begin position="379"/>
        <end position="472"/>
    </location>
</feature>
<protein>
    <recommendedName>
        <fullName evidence="4">G5 domain-containing protein</fullName>
    </recommendedName>
</protein>
<feature type="compositionally biased region" description="Basic and acidic residues" evidence="1">
    <location>
        <begin position="460"/>
        <end position="472"/>
    </location>
</feature>
<sequence>MENRPIKKVFIPLLSATVFIFGFSHAGSFALNKFTEADLFQPSTMVASINVGGQSQQEAKEALALAAAEWKASAIMTAELSGVETDIDLALFSIDINQSMQNASGGGTTPLAVTVDMETLMDQLKTAYPDMSVEEMDTASLEQDLIGQASMLPSSSVISLSDYFEKGSVEEVTAEALSEKITVTPEIKRFVEAFPQITVKQGTEFSFLRHLEENGFTGNEKGEELSVITSLFYKLVLQSNFSIIERNTSPDLPAEIELGYEAKIDSASSQDFVFANPNNNDYLIALELLDNQLYAKLIGFPLATDYKVSLKDKEEFPQKKIVQYNPFLEKNVVQVPEEGRKGVLIKVFRQSIGENGEVMEEKLIAEDFYPPVHRIEIHSLEEAPEDVDEKDIVDTPLTDSNEESDSTETSGPPPNSGSSDDSTNENNSSEDDNAGGSSADGKASEGSASSQNDTGTAETNGKDEKADEEKKK</sequence>
<accession>A0A5D4KJ16</accession>
<dbReference type="EMBL" id="VTEH01000002">
    <property type="protein sequence ID" value="TYR76840.1"/>
    <property type="molecule type" value="Genomic_DNA"/>
</dbReference>
<dbReference type="Gene3D" id="2.20.230.10">
    <property type="entry name" value="Resuscitation-promoting factor rpfb"/>
    <property type="match status" value="1"/>
</dbReference>
<evidence type="ECO:0000313" key="3">
    <source>
        <dbReference type="Proteomes" id="UP000323317"/>
    </source>
</evidence>
<proteinExistence type="predicted"/>
<dbReference type="RefSeq" id="WP_148945548.1">
    <property type="nucleotide sequence ID" value="NZ_VTEH01000002.1"/>
</dbReference>
<feature type="compositionally biased region" description="Low complexity" evidence="1">
    <location>
        <begin position="416"/>
        <end position="427"/>
    </location>
</feature>
<evidence type="ECO:0000313" key="2">
    <source>
        <dbReference type="EMBL" id="TYR76840.1"/>
    </source>
</evidence>
<gene>
    <name evidence="2" type="ORF">FZC79_03855</name>
</gene>
<organism evidence="2 3">
    <name type="scientific">Rossellomorea vietnamensis</name>
    <dbReference type="NCBI Taxonomy" id="218284"/>
    <lineage>
        <taxon>Bacteria</taxon>
        <taxon>Bacillati</taxon>
        <taxon>Bacillota</taxon>
        <taxon>Bacilli</taxon>
        <taxon>Bacillales</taxon>
        <taxon>Bacillaceae</taxon>
        <taxon>Rossellomorea</taxon>
    </lineage>
</organism>
<dbReference type="Proteomes" id="UP000323317">
    <property type="component" value="Unassembled WGS sequence"/>
</dbReference>
<name>A0A5D4KJ16_9BACI</name>